<evidence type="ECO:0000259" key="21">
    <source>
        <dbReference type="PROSITE" id="PS50846"/>
    </source>
</evidence>
<evidence type="ECO:0000256" key="14">
    <source>
        <dbReference type="ARBA" id="ARBA00022967"/>
    </source>
</evidence>
<dbReference type="InterPro" id="IPR059000">
    <property type="entry name" value="ATPase_P-type_domA"/>
</dbReference>
<keyword evidence="12 20" id="KW-0067">ATP-binding</keyword>
<dbReference type="InterPro" id="IPR008250">
    <property type="entry name" value="ATPase_P-typ_transduc_dom_A_sf"/>
</dbReference>
<dbReference type="Pfam" id="PF00122">
    <property type="entry name" value="E1-E2_ATPase"/>
    <property type="match status" value="1"/>
</dbReference>
<dbReference type="PANTHER" id="PTHR43520:SF8">
    <property type="entry name" value="P-TYPE CU(+) TRANSPORTER"/>
    <property type="match status" value="1"/>
</dbReference>
<dbReference type="RefSeq" id="WP_146883013.1">
    <property type="nucleotide sequence ID" value="NZ_BJXB01000004.1"/>
</dbReference>
<evidence type="ECO:0000256" key="9">
    <source>
        <dbReference type="ARBA" id="ARBA00022737"/>
    </source>
</evidence>
<dbReference type="NCBIfam" id="TIGR00003">
    <property type="entry name" value="copper ion binding protein"/>
    <property type="match status" value="2"/>
</dbReference>
<dbReference type="GO" id="GO:0055070">
    <property type="term" value="P:copper ion homeostasis"/>
    <property type="evidence" value="ECO:0007669"/>
    <property type="project" value="TreeGrafter"/>
</dbReference>
<dbReference type="CDD" id="cd02094">
    <property type="entry name" value="P-type_ATPase_Cu-like"/>
    <property type="match status" value="1"/>
</dbReference>
<dbReference type="Gene3D" id="2.70.150.10">
    <property type="entry name" value="Calcium-transporting ATPase, cytoplasmic transduction domain A"/>
    <property type="match status" value="1"/>
</dbReference>
<evidence type="ECO:0000256" key="3">
    <source>
        <dbReference type="ARBA" id="ARBA00012517"/>
    </source>
</evidence>
<dbReference type="InterPro" id="IPR044492">
    <property type="entry name" value="P_typ_ATPase_HD_dom"/>
</dbReference>
<evidence type="ECO:0000256" key="8">
    <source>
        <dbReference type="ARBA" id="ARBA00022723"/>
    </source>
</evidence>
<dbReference type="SUPFAM" id="SSF56784">
    <property type="entry name" value="HAD-like"/>
    <property type="match status" value="1"/>
</dbReference>
<feature type="domain" description="HMA" evidence="21">
    <location>
        <begin position="3"/>
        <end position="69"/>
    </location>
</feature>
<organism evidence="22 23">
    <name type="scientific">Deinococcus cellulosilyticus (strain DSM 18568 / NBRC 106333 / KACC 11606 / 5516J-15)</name>
    <dbReference type="NCBI Taxonomy" id="1223518"/>
    <lineage>
        <taxon>Bacteria</taxon>
        <taxon>Thermotogati</taxon>
        <taxon>Deinococcota</taxon>
        <taxon>Deinococci</taxon>
        <taxon>Deinococcales</taxon>
        <taxon>Deinococcaceae</taxon>
        <taxon>Deinococcus</taxon>
    </lineage>
</organism>
<feature type="domain" description="HMA" evidence="21">
    <location>
        <begin position="71"/>
        <end position="137"/>
    </location>
</feature>
<dbReference type="InterPro" id="IPR006121">
    <property type="entry name" value="HMA_dom"/>
</dbReference>
<dbReference type="PRINTS" id="PR00943">
    <property type="entry name" value="CUATPASE"/>
</dbReference>
<dbReference type="GO" id="GO:0005886">
    <property type="term" value="C:plasma membrane"/>
    <property type="evidence" value="ECO:0007669"/>
    <property type="project" value="UniProtKB-SubCell"/>
</dbReference>
<dbReference type="GO" id="GO:0043682">
    <property type="term" value="F:P-type divalent copper transporter activity"/>
    <property type="evidence" value="ECO:0007669"/>
    <property type="project" value="TreeGrafter"/>
</dbReference>
<keyword evidence="17" id="KW-0406">Ion transport</keyword>
<dbReference type="SUPFAM" id="SSF81665">
    <property type="entry name" value="Calcium ATPase, transmembrane domain M"/>
    <property type="match status" value="1"/>
</dbReference>
<keyword evidence="15 20" id="KW-1133">Transmembrane helix</keyword>
<evidence type="ECO:0000313" key="22">
    <source>
        <dbReference type="EMBL" id="GEM45557.1"/>
    </source>
</evidence>
<keyword evidence="23" id="KW-1185">Reference proteome</keyword>
<dbReference type="SUPFAM" id="SSF55008">
    <property type="entry name" value="HMA, heavy metal-associated domain"/>
    <property type="match status" value="2"/>
</dbReference>
<keyword evidence="14" id="KW-1278">Translocase</keyword>
<dbReference type="FunFam" id="3.30.70.100:FF:000005">
    <property type="entry name" value="Copper-exporting P-type ATPase A"/>
    <property type="match status" value="2"/>
</dbReference>
<dbReference type="Proteomes" id="UP000321306">
    <property type="component" value="Unassembled WGS sequence"/>
</dbReference>
<dbReference type="GO" id="GO:0016887">
    <property type="term" value="F:ATP hydrolysis activity"/>
    <property type="evidence" value="ECO:0007669"/>
    <property type="project" value="InterPro"/>
</dbReference>
<keyword evidence="5 20" id="KW-1003">Cell membrane</keyword>
<dbReference type="CDD" id="cd00371">
    <property type="entry name" value="HMA"/>
    <property type="match status" value="2"/>
</dbReference>
<dbReference type="GO" id="GO:0140581">
    <property type="term" value="F:P-type monovalent copper transporter activity"/>
    <property type="evidence" value="ECO:0007669"/>
    <property type="project" value="UniProtKB-EC"/>
</dbReference>
<dbReference type="InterPro" id="IPR023299">
    <property type="entry name" value="ATPase_P-typ_cyto_dom_N"/>
</dbReference>
<dbReference type="InterPro" id="IPR036412">
    <property type="entry name" value="HAD-like_sf"/>
</dbReference>
<keyword evidence="7 20" id="KW-0812">Transmembrane</keyword>
<comment type="subcellular location">
    <subcellularLocation>
        <location evidence="1">Cell membrane</location>
        <topology evidence="1">Multi-pass membrane protein</topology>
    </subcellularLocation>
</comment>
<dbReference type="FunFam" id="2.70.150.10:FF:000002">
    <property type="entry name" value="Copper-transporting ATPase 1, putative"/>
    <property type="match status" value="1"/>
</dbReference>
<dbReference type="Gene3D" id="3.40.1110.10">
    <property type="entry name" value="Calcium-transporting ATPase, cytoplasmic domain N"/>
    <property type="match status" value="1"/>
</dbReference>
<feature type="transmembrane region" description="Helical" evidence="20">
    <location>
        <begin position="422"/>
        <end position="444"/>
    </location>
</feature>
<dbReference type="InterPro" id="IPR001757">
    <property type="entry name" value="P_typ_ATPase"/>
</dbReference>
<dbReference type="InterPro" id="IPR023298">
    <property type="entry name" value="ATPase_P-typ_TM_dom_sf"/>
</dbReference>
<evidence type="ECO:0000256" key="5">
    <source>
        <dbReference type="ARBA" id="ARBA00022475"/>
    </source>
</evidence>
<dbReference type="InterPro" id="IPR017969">
    <property type="entry name" value="Heavy-metal-associated_CS"/>
</dbReference>
<gene>
    <name evidence="22" type="ORF">DC3_11920</name>
</gene>
<reference evidence="22 23" key="1">
    <citation type="submission" date="2019-07" db="EMBL/GenBank/DDBJ databases">
        <title>Whole genome shotgun sequence of Deinococcus cellulosilyticus NBRC 106333.</title>
        <authorList>
            <person name="Hosoyama A."/>
            <person name="Uohara A."/>
            <person name="Ohji S."/>
            <person name="Ichikawa N."/>
        </authorList>
    </citation>
    <scope>NUCLEOTIDE SEQUENCE [LARGE SCALE GENOMIC DNA]</scope>
    <source>
        <strain evidence="22 23">NBRC 106333</strain>
    </source>
</reference>
<evidence type="ECO:0000313" key="23">
    <source>
        <dbReference type="Proteomes" id="UP000321306"/>
    </source>
</evidence>
<evidence type="ECO:0000256" key="6">
    <source>
        <dbReference type="ARBA" id="ARBA00022553"/>
    </source>
</evidence>
<dbReference type="SFLD" id="SFLDS00003">
    <property type="entry name" value="Haloacid_Dehalogenase"/>
    <property type="match status" value="1"/>
</dbReference>
<evidence type="ECO:0000256" key="16">
    <source>
        <dbReference type="ARBA" id="ARBA00023008"/>
    </source>
</evidence>
<feature type="transmembrane region" description="Helical" evidence="20">
    <location>
        <begin position="450"/>
        <end position="473"/>
    </location>
</feature>
<comment type="caution">
    <text evidence="22">The sequence shown here is derived from an EMBL/GenBank/DDBJ whole genome shotgun (WGS) entry which is preliminary data.</text>
</comment>
<keyword evidence="10 20" id="KW-0547">Nucleotide-binding</keyword>
<evidence type="ECO:0000256" key="18">
    <source>
        <dbReference type="ARBA" id="ARBA00023136"/>
    </source>
</evidence>
<protein>
    <recommendedName>
        <fullName evidence="3">P-type Cu(+) transporter</fullName>
        <ecNumber evidence="3">7.2.2.8</ecNumber>
    </recommendedName>
</protein>
<evidence type="ECO:0000256" key="19">
    <source>
        <dbReference type="ARBA" id="ARBA00049289"/>
    </source>
</evidence>
<feature type="transmembrane region" description="Helical" evidence="20">
    <location>
        <begin position="763"/>
        <end position="783"/>
    </location>
</feature>
<dbReference type="NCBIfam" id="TIGR01525">
    <property type="entry name" value="ATPase-IB_hvy"/>
    <property type="match status" value="1"/>
</dbReference>
<keyword evidence="9" id="KW-0677">Repeat</keyword>
<keyword evidence="4" id="KW-0813">Transport</keyword>
<dbReference type="GO" id="GO:0005507">
    <property type="term" value="F:copper ion binding"/>
    <property type="evidence" value="ECO:0007669"/>
    <property type="project" value="InterPro"/>
</dbReference>
<dbReference type="Pfam" id="PF00403">
    <property type="entry name" value="HMA"/>
    <property type="match status" value="2"/>
</dbReference>
<evidence type="ECO:0000256" key="1">
    <source>
        <dbReference type="ARBA" id="ARBA00004651"/>
    </source>
</evidence>
<evidence type="ECO:0000256" key="13">
    <source>
        <dbReference type="ARBA" id="ARBA00022842"/>
    </source>
</evidence>
<feature type="transmembrane region" description="Helical" evidence="20">
    <location>
        <begin position="269"/>
        <end position="288"/>
    </location>
</feature>
<dbReference type="SUPFAM" id="SSF81653">
    <property type="entry name" value="Calcium ATPase, transduction domain A"/>
    <property type="match status" value="1"/>
</dbReference>
<dbReference type="OrthoDB" id="73457at2"/>
<dbReference type="SFLD" id="SFLDF00027">
    <property type="entry name" value="p-type_atpase"/>
    <property type="match status" value="1"/>
</dbReference>
<dbReference type="AlphaFoldDB" id="A0A511MZF8"/>
<dbReference type="PROSITE" id="PS00154">
    <property type="entry name" value="ATPASE_E1_E2"/>
    <property type="match status" value="1"/>
</dbReference>
<dbReference type="PROSITE" id="PS50846">
    <property type="entry name" value="HMA_2"/>
    <property type="match status" value="2"/>
</dbReference>
<dbReference type="InterPro" id="IPR006122">
    <property type="entry name" value="HMA_Cu_ion-bd"/>
</dbReference>
<comment type="similarity">
    <text evidence="2 20">Belongs to the cation transport ATPase (P-type) (TC 3.A.3) family. Type IB subfamily.</text>
</comment>
<feature type="transmembrane region" description="Helical" evidence="20">
    <location>
        <begin position="163"/>
        <end position="184"/>
    </location>
</feature>
<feature type="transmembrane region" description="Helical" evidence="20">
    <location>
        <begin position="789"/>
        <end position="812"/>
    </location>
</feature>
<evidence type="ECO:0000256" key="15">
    <source>
        <dbReference type="ARBA" id="ARBA00022989"/>
    </source>
</evidence>
<feature type="transmembrane region" description="Helical" evidence="20">
    <location>
        <begin position="196"/>
        <end position="217"/>
    </location>
</feature>
<evidence type="ECO:0000256" key="10">
    <source>
        <dbReference type="ARBA" id="ARBA00022741"/>
    </source>
</evidence>
<dbReference type="PROSITE" id="PS01047">
    <property type="entry name" value="HMA_1"/>
    <property type="match status" value="2"/>
</dbReference>
<keyword evidence="13" id="KW-0460">Magnesium</keyword>
<dbReference type="Gene3D" id="3.30.70.100">
    <property type="match status" value="2"/>
</dbReference>
<keyword evidence="6" id="KW-0597">Phosphoprotein</keyword>
<keyword evidence="8 20" id="KW-0479">Metal-binding</keyword>
<sequence>MSTTIELGVQGMTCAACVNRVERGLKKVDGVEEANVNLATERAVVTFDPEKTTPQALIEKVKDIGYEAVVSELELPVSGMTCANCVSRVERALKKQQGVLSASVNLASERATVQYLPTTVSPAQLKQAIRDAGYEVIEAQSGAQQEDAEKAARELEVKKLRSSLTIAAVFSVPLFFLAMAPMLYMPFEMWLMDTLGHWGDIMVMNVLMLLLATPVQFGPGMRFYRGGWKALKHRSPDMNTLVMIGTTAAYAYSVVATFFPAIFPSNTAHVYFEASGVVITLVLLGKYFEAIAKGKSSEAMKKLLSLQAKSARVIRGGQEMEVPVDDVRLMEQILVRPGEKIPVDGEVLEGQSFVDESMITGEPIPVEKTAGSKVTGGTINQHGVLTFKATRIGADTALAQIIKLVERAQGSKPPIQGLADKVVAVFVPIVLGIATLTFLAWLIFGGDNALSLALVHTVAVLIIACPCAMGLATPTSIMVGTGKAAELGVLFKNGEALEMLQKADIVAVDKTGTLTMGKPTLTDFVVQPDFNERDVLALVASAEKPSEHPVAEAIVKGAELRGVDLIKADAFHAVPGFGLEATVSGHKVQVGADRYMGKLGLDVSSFGGQAQGLGSEGKTPLYAAVDGKLAAIIAVSDPIKASTPEAIKALHSMGLKVAMITGDNKNTAEAIGRQLGIDQVLAEVLPSGKADAVKTLQEQGKVIFVGDGINDAPALAQADVGLAIGTGTDVAIETADVILMAGDMRGVPNAISLSTSTLKNIKFNLFWAFAYNIILIPVAAGVLQSSLGWSLSPVLAAAAMGLSSVFVLTNALRLRSFRPPVKVQDAQKVQKATQPLQV</sequence>
<evidence type="ECO:0000256" key="4">
    <source>
        <dbReference type="ARBA" id="ARBA00022448"/>
    </source>
</evidence>
<dbReference type="Pfam" id="PF00702">
    <property type="entry name" value="Hydrolase"/>
    <property type="match status" value="1"/>
</dbReference>
<dbReference type="SFLD" id="SFLDG00002">
    <property type="entry name" value="C1.7:_P-type_atpase_like"/>
    <property type="match status" value="1"/>
</dbReference>
<dbReference type="EMBL" id="BJXB01000004">
    <property type="protein sequence ID" value="GEM45557.1"/>
    <property type="molecule type" value="Genomic_DNA"/>
</dbReference>
<dbReference type="PRINTS" id="PR00942">
    <property type="entry name" value="CUATPASEI"/>
</dbReference>
<dbReference type="InterPro" id="IPR027256">
    <property type="entry name" value="P-typ_ATPase_IB"/>
</dbReference>
<evidence type="ECO:0000256" key="7">
    <source>
        <dbReference type="ARBA" id="ARBA00022692"/>
    </source>
</evidence>
<dbReference type="EC" id="7.2.2.8" evidence="3"/>
<evidence type="ECO:0000256" key="2">
    <source>
        <dbReference type="ARBA" id="ARBA00006024"/>
    </source>
</evidence>
<keyword evidence="18 20" id="KW-0472">Membrane</keyword>
<feature type="transmembrane region" description="Helical" evidence="20">
    <location>
        <begin position="238"/>
        <end position="263"/>
    </location>
</feature>
<keyword evidence="11" id="KW-0187">Copper transport</keyword>
<dbReference type="PRINTS" id="PR00119">
    <property type="entry name" value="CATATPASE"/>
</dbReference>
<accession>A0A511MZF8</accession>
<dbReference type="InterPro" id="IPR036163">
    <property type="entry name" value="HMA_dom_sf"/>
</dbReference>
<keyword evidence="16" id="KW-0186">Copper</keyword>
<evidence type="ECO:0000256" key="12">
    <source>
        <dbReference type="ARBA" id="ARBA00022840"/>
    </source>
</evidence>
<proteinExistence type="inferred from homology"/>
<dbReference type="NCBIfam" id="TIGR01511">
    <property type="entry name" value="ATPase-IB1_Cu"/>
    <property type="match status" value="1"/>
</dbReference>
<dbReference type="FunFam" id="3.40.50.1000:FF:000144">
    <property type="entry name" value="copper-transporting ATPase 1 isoform X2"/>
    <property type="match status" value="1"/>
</dbReference>
<evidence type="ECO:0000256" key="20">
    <source>
        <dbReference type="RuleBase" id="RU362081"/>
    </source>
</evidence>
<dbReference type="PANTHER" id="PTHR43520">
    <property type="entry name" value="ATP7, ISOFORM B"/>
    <property type="match status" value="1"/>
</dbReference>
<dbReference type="InterPro" id="IPR018303">
    <property type="entry name" value="ATPase_P-typ_P_site"/>
</dbReference>
<dbReference type="GO" id="GO:0005524">
    <property type="term" value="F:ATP binding"/>
    <property type="evidence" value="ECO:0007669"/>
    <property type="project" value="UniProtKB-UniRule"/>
</dbReference>
<evidence type="ECO:0000256" key="11">
    <source>
        <dbReference type="ARBA" id="ARBA00022796"/>
    </source>
</evidence>
<evidence type="ECO:0000256" key="17">
    <source>
        <dbReference type="ARBA" id="ARBA00023065"/>
    </source>
</evidence>
<comment type="catalytic activity">
    <reaction evidence="19">
        <text>Cu(+)(in) + ATP + H2O = Cu(+)(out) + ADP + phosphate + H(+)</text>
        <dbReference type="Rhea" id="RHEA:25792"/>
        <dbReference type="ChEBI" id="CHEBI:15377"/>
        <dbReference type="ChEBI" id="CHEBI:15378"/>
        <dbReference type="ChEBI" id="CHEBI:30616"/>
        <dbReference type="ChEBI" id="CHEBI:43474"/>
        <dbReference type="ChEBI" id="CHEBI:49552"/>
        <dbReference type="ChEBI" id="CHEBI:456216"/>
        <dbReference type="EC" id="7.2.2.8"/>
    </reaction>
</comment>
<name>A0A511MZF8_DEIC1</name>
<dbReference type="Gene3D" id="3.40.50.1000">
    <property type="entry name" value="HAD superfamily/HAD-like"/>
    <property type="match status" value="1"/>
</dbReference>
<dbReference type="InterPro" id="IPR023214">
    <property type="entry name" value="HAD_sf"/>
</dbReference>
<dbReference type="NCBIfam" id="TIGR01494">
    <property type="entry name" value="ATPase_P-type"/>
    <property type="match status" value="1"/>
</dbReference>